<feature type="compositionally biased region" description="Low complexity" evidence="9">
    <location>
        <begin position="1489"/>
        <end position="1505"/>
    </location>
</feature>
<dbReference type="SMART" id="SM00382">
    <property type="entry name" value="AAA"/>
    <property type="match status" value="1"/>
</dbReference>
<feature type="region of interest" description="Disordered" evidence="9">
    <location>
        <begin position="413"/>
        <end position="432"/>
    </location>
</feature>
<feature type="region of interest" description="Disordered" evidence="9">
    <location>
        <begin position="229"/>
        <end position="256"/>
    </location>
</feature>
<evidence type="ECO:0000259" key="11">
    <source>
        <dbReference type="PROSITE" id="PS51194"/>
    </source>
</evidence>
<dbReference type="Pfam" id="PF00271">
    <property type="entry name" value="Helicase_C"/>
    <property type="match status" value="1"/>
</dbReference>
<keyword evidence="2" id="KW-0747">Spliceosome</keyword>
<dbReference type="PROSITE" id="PS51192">
    <property type="entry name" value="HELICASE_ATP_BIND_1"/>
    <property type="match status" value="2"/>
</dbReference>
<keyword evidence="13" id="KW-1185">Reference proteome</keyword>
<dbReference type="PROSITE" id="PS51194">
    <property type="entry name" value="HELICASE_CTER"/>
    <property type="match status" value="1"/>
</dbReference>
<keyword evidence="2" id="KW-0508">mRNA splicing</keyword>
<dbReference type="Pfam" id="PF18149">
    <property type="entry name" value="Helicase_PWI"/>
    <property type="match status" value="1"/>
</dbReference>
<protein>
    <recommendedName>
        <fullName evidence="1">RNA helicase</fullName>
        <ecNumber evidence="1">3.6.4.13</ecNumber>
    </recommendedName>
</protein>
<dbReference type="InterPro" id="IPR011545">
    <property type="entry name" value="DEAD/DEAH_box_helicase_dom"/>
</dbReference>
<dbReference type="SUPFAM" id="SSF52540">
    <property type="entry name" value="P-loop containing nucleoside triphosphate hydrolases"/>
    <property type="match status" value="3"/>
</dbReference>
<keyword evidence="3" id="KW-0677">Repeat</keyword>
<dbReference type="GO" id="GO:0016787">
    <property type="term" value="F:hydrolase activity"/>
    <property type="evidence" value="ECO:0007669"/>
    <property type="project" value="UniProtKB-KW"/>
</dbReference>
<dbReference type="FunFam" id="1.10.3380.10:FF:000001">
    <property type="entry name" value="U5 small nuclear ribonucleoprotein helicase"/>
    <property type="match status" value="1"/>
</dbReference>
<dbReference type="PANTHER" id="PTHR47961">
    <property type="entry name" value="DNA POLYMERASE THETA, PUTATIVE (AFU_ORTHOLOGUE AFUA_1G05260)-RELATED"/>
    <property type="match status" value="1"/>
</dbReference>
<dbReference type="SUPFAM" id="SSF46785">
    <property type="entry name" value="Winged helix' DNA-binding domain"/>
    <property type="match status" value="1"/>
</dbReference>
<sequence>MANLGGGAEAHARFKQYEYRANSSLVLTTDSRPRDTHEPTGEPETLWGRIDRKSFGDRAVQAKPPELEERLTRSRKKKERDSASAPGAGDGDADNLPRKRRRRSAAAREESVLSLADDVVYKPQTKETRAAYEAMLSVIQQQFGGQPMDVLGGAADEVLTILKNDKIKNPDKKKEIDKLLNPIHTQMFEQFVSIGKLITDFHDASDPASAPSGDGVDATMDDDIGVAVEFEEDDDDEESDFDQVQDELDEDDDDVAELNRPGGMQMGGELDDDDMHNSNEGLNVNVQDIDAYWLQRKITQAYADIDPQQSQKLAEEILKIIAEGDDRDVENRLVMELDYEKFDLIKLVLRNRFKIVWCTRLARAEDQEERKKIEEEMMGNPSLVPILEQLHATRASAKERQKNLEKSIRDEAKRLLNNDSAGADGPRERRAVDRDMESGWLKGQRQLLDLDNLSFHQGGLLMANKKCELPDGSFRTPHKGYEEVHVPALKPRPYGTNEKIVKISDIPAWAQPAFAGMQQLNRVQSKVYDTALFKPDNILLCAPTGAGKTNVAVLTILHQIGLHMKDGEFDNTKYKIVYVAPMKALVAEVVGNLSKRLQDFGLTVRELSGDQNLTKQQIDETQVIVTTPEKWDIVTRKSGDRTYTQMVKLLIIDEIHLLHDNRGPVLESIVSRTVRQIETTKEHIRLVGLSATLPNYEDVAVFLRVRSEGLFHFDNSYRPCPLAQQYIGITVRKPLQRFQLMNEICYEKVMAAAGKHQVLIFVHSRKETAKTARAIRDTALANDTLTRFLKDESASQEILGSQAELVKSSDLKDLMPYGFAIHHAGMARVDREMVEELFADKHIQVLVSTATLAWGVNLPAHTVIIKGTQIYNPEKGAWTELSPLDVMQMLGRAGRPQYDTHGEGIILTGHSELQYYLSLMNQQLPIESQFISKLADQLNAEIVLGTIQNAREACSWLGYTYLYIRMLRNPTLYGLPADIMETDKTLDERRADLVHSAANLLDKNNLVKYDRKTGYFQVTDLGRIASYYYISHGTISTYNEYLKPTMGDIELCRLFSLSEEFKYVSVRQDEKMELAKLLDRVPIPVKESLEEPSAKINVLLQAYISRLKLEGLSLGSDMVYIRQSAGRLLRALFEIVLKRGWAQLAEKALNLCKMIDKQMWSVQTPLRQFPGIPKEILMKLEKKELAWERYYDLSSQEIGELIRFPKMGKQLHRCIHQLPKLNLSAHVQPITRTVLGFELTITPDFQWDDKVHGYVEAFWVIVEDNDGEYILHHEYFMLKKQHLILPEKYAPPTELLDLQPLPVTALRNARYEGLYSAFKHFNPIQTQVFTVLYNSDDSVLVAAPTGSGKTICAEFAILRNHQKAVSGETNMRVVYIAPIEALAKERFRDWSKKFGEFARVVELTGETAADLKLLDKGEIIISTPEKFHVGAGNPGVAPHYISPPSTFNVLLDFYWLAQARHWPGRAPSTVPERARHAVIALWTRQSISRQSPSSSPCIPISVTSIASPPSTPRHAQATAAASSPSSSPEKYRGYCRTRNEPPIDPISLFLRQLHLAHRQDTAYTLPSLPCPLDRHTSRAMAAPPQHLTAISARYK</sequence>
<evidence type="ECO:0000256" key="6">
    <source>
        <dbReference type="ARBA" id="ARBA00022806"/>
    </source>
</evidence>
<dbReference type="Gene3D" id="1.10.10.10">
    <property type="entry name" value="Winged helix-like DNA-binding domain superfamily/Winged helix DNA-binding domain"/>
    <property type="match status" value="1"/>
</dbReference>
<gene>
    <name evidence="12" type="ORF">QYE76_026101</name>
</gene>
<evidence type="ECO:0000313" key="13">
    <source>
        <dbReference type="Proteomes" id="UP001231189"/>
    </source>
</evidence>
<evidence type="ECO:0000256" key="5">
    <source>
        <dbReference type="ARBA" id="ARBA00022801"/>
    </source>
</evidence>
<dbReference type="InterPro" id="IPR048863">
    <property type="entry name" value="BRR2_plug"/>
</dbReference>
<keyword evidence="7" id="KW-0067">ATP-binding</keyword>
<dbReference type="Gene3D" id="3.40.50.300">
    <property type="entry name" value="P-loop containing nucleotide triphosphate hydrolases"/>
    <property type="match status" value="3"/>
</dbReference>
<evidence type="ECO:0000256" key="1">
    <source>
        <dbReference type="ARBA" id="ARBA00012552"/>
    </source>
</evidence>
<dbReference type="SUPFAM" id="SSF158702">
    <property type="entry name" value="Sec63 N-terminal domain-like"/>
    <property type="match status" value="1"/>
</dbReference>
<dbReference type="Pfam" id="PF21188">
    <property type="entry name" value="BRR2_plug"/>
    <property type="match status" value="1"/>
</dbReference>
<dbReference type="Gene3D" id="2.60.40.150">
    <property type="entry name" value="C2 domain"/>
    <property type="match status" value="1"/>
</dbReference>
<dbReference type="Pfam" id="PF02889">
    <property type="entry name" value="Sec63"/>
    <property type="match status" value="1"/>
</dbReference>
<dbReference type="Gene3D" id="1.10.3380.10">
    <property type="entry name" value="Sec63 N-terminal domain-like domain"/>
    <property type="match status" value="1"/>
</dbReference>
<name>A0AAD8VV94_LOLMU</name>
<comment type="catalytic activity">
    <reaction evidence="8">
        <text>ATP + H2O = ADP + phosphate + H(+)</text>
        <dbReference type="Rhea" id="RHEA:13065"/>
        <dbReference type="ChEBI" id="CHEBI:15377"/>
        <dbReference type="ChEBI" id="CHEBI:15378"/>
        <dbReference type="ChEBI" id="CHEBI:30616"/>
        <dbReference type="ChEBI" id="CHEBI:43474"/>
        <dbReference type="ChEBI" id="CHEBI:456216"/>
        <dbReference type="EC" id="3.6.4.13"/>
    </reaction>
</comment>
<evidence type="ECO:0000256" key="7">
    <source>
        <dbReference type="ARBA" id="ARBA00022840"/>
    </source>
</evidence>
<dbReference type="Pfam" id="PF00270">
    <property type="entry name" value="DEAD"/>
    <property type="match status" value="2"/>
</dbReference>
<dbReference type="InterPro" id="IPR050474">
    <property type="entry name" value="Hel308_SKI2-like"/>
</dbReference>
<dbReference type="FunFam" id="3.40.50.300:FF:000102">
    <property type="entry name" value="RNA helicase, activating signal cointegrator 1"/>
    <property type="match status" value="1"/>
</dbReference>
<evidence type="ECO:0000256" key="2">
    <source>
        <dbReference type="ARBA" id="ARBA00022728"/>
    </source>
</evidence>
<feature type="domain" description="Helicase ATP-binding" evidence="10">
    <location>
        <begin position="1330"/>
        <end position="1427"/>
    </location>
</feature>
<dbReference type="PANTHER" id="PTHR47961:SF4">
    <property type="entry name" value="ACTIVATING SIGNAL COINTEGRATOR 1 COMPLEX SUBUNIT 3"/>
    <property type="match status" value="1"/>
</dbReference>
<proteinExistence type="predicted"/>
<dbReference type="Gene3D" id="1.10.150.20">
    <property type="entry name" value="5' to 3' exonuclease, C-terminal subdomain"/>
    <property type="match status" value="1"/>
</dbReference>
<accession>A0AAD8VV94</accession>
<dbReference type="InterPro" id="IPR057842">
    <property type="entry name" value="WH_MER3"/>
</dbReference>
<dbReference type="EMBL" id="JAUUTY010000006">
    <property type="protein sequence ID" value="KAK1620584.1"/>
    <property type="molecule type" value="Genomic_DNA"/>
</dbReference>
<dbReference type="SMART" id="SM00490">
    <property type="entry name" value="HELICc"/>
    <property type="match status" value="1"/>
</dbReference>
<dbReference type="FunFam" id="3.40.50.300:FF:000062">
    <property type="entry name" value="U5 small nuclear ribonucleoprotein helicase"/>
    <property type="match status" value="1"/>
</dbReference>
<dbReference type="GO" id="GO:0005524">
    <property type="term" value="F:ATP binding"/>
    <property type="evidence" value="ECO:0007669"/>
    <property type="project" value="UniProtKB-KW"/>
</dbReference>
<dbReference type="InterPro" id="IPR001650">
    <property type="entry name" value="Helicase_C-like"/>
</dbReference>
<dbReference type="Proteomes" id="UP001231189">
    <property type="component" value="Unassembled WGS sequence"/>
</dbReference>
<reference evidence="12" key="1">
    <citation type="submission" date="2023-07" db="EMBL/GenBank/DDBJ databases">
        <title>A chromosome-level genome assembly of Lolium multiflorum.</title>
        <authorList>
            <person name="Chen Y."/>
            <person name="Copetti D."/>
            <person name="Kolliker R."/>
            <person name="Studer B."/>
        </authorList>
    </citation>
    <scope>NUCLEOTIDE SEQUENCE</scope>
    <source>
        <strain evidence="12">02402/16</strain>
        <tissue evidence="12">Leaf</tissue>
    </source>
</reference>
<feature type="domain" description="Helicase ATP-binding" evidence="10">
    <location>
        <begin position="529"/>
        <end position="711"/>
    </location>
</feature>
<dbReference type="InterPro" id="IPR035892">
    <property type="entry name" value="C2_domain_sf"/>
</dbReference>
<dbReference type="InterPro" id="IPR027417">
    <property type="entry name" value="P-loop_NTPase"/>
</dbReference>
<keyword evidence="5" id="KW-0378">Hydrolase</keyword>
<dbReference type="InterPro" id="IPR003593">
    <property type="entry name" value="AAA+_ATPase"/>
</dbReference>
<feature type="region of interest" description="Disordered" evidence="9">
    <location>
        <begin position="1489"/>
        <end position="1533"/>
    </location>
</feature>
<evidence type="ECO:0000256" key="3">
    <source>
        <dbReference type="ARBA" id="ARBA00022737"/>
    </source>
</evidence>
<feature type="domain" description="Helicase C-terminal" evidence="11">
    <location>
        <begin position="736"/>
        <end position="942"/>
    </location>
</feature>
<dbReference type="InterPro" id="IPR004179">
    <property type="entry name" value="Sec63-dom"/>
</dbReference>
<dbReference type="CDD" id="cd18019">
    <property type="entry name" value="DEXHc_Brr2_1"/>
    <property type="match status" value="1"/>
</dbReference>
<comment type="caution">
    <text evidence="12">The sequence shown here is derived from an EMBL/GenBank/DDBJ whole genome shotgun (WGS) entry which is preliminary data.</text>
</comment>
<evidence type="ECO:0000256" key="4">
    <source>
        <dbReference type="ARBA" id="ARBA00022741"/>
    </source>
</evidence>
<dbReference type="InterPro" id="IPR036390">
    <property type="entry name" value="WH_DNA-bd_sf"/>
</dbReference>
<dbReference type="FunFam" id="1.10.10.10:FF:000024">
    <property type="entry name" value="U5 small nuclear ribonucleoprotein helicase"/>
    <property type="match status" value="1"/>
</dbReference>
<keyword evidence="4" id="KW-0547">Nucleotide-binding</keyword>
<dbReference type="GO" id="GO:0006397">
    <property type="term" value="P:mRNA processing"/>
    <property type="evidence" value="ECO:0007669"/>
    <property type="project" value="UniProtKB-ARBA"/>
</dbReference>
<dbReference type="GO" id="GO:0003676">
    <property type="term" value="F:nucleic acid binding"/>
    <property type="evidence" value="ECO:0007669"/>
    <property type="project" value="InterPro"/>
</dbReference>
<dbReference type="GO" id="GO:0003724">
    <property type="term" value="F:RNA helicase activity"/>
    <property type="evidence" value="ECO:0007669"/>
    <property type="project" value="UniProtKB-EC"/>
</dbReference>
<feature type="compositionally biased region" description="Low complexity" evidence="9">
    <location>
        <begin position="1515"/>
        <end position="1527"/>
    </location>
</feature>
<feature type="region of interest" description="Disordered" evidence="9">
    <location>
        <begin position="24"/>
        <end position="109"/>
    </location>
</feature>
<keyword evidence="6" id="KW-0347">Helicase</keyword>
<dbReference type="Pfam" id="PF23445">
    <property type="entry name" value="WHD_SNRNP200"/>
    <property type="match status" value="1"/>
</dbReference>
<dbReference type="SMART" id="SM00487">
    <property type="entry name" value="DEXDc"/>
    <property type="match status" value="2"/>
</dbReference>
<dbReference type="GO" id="GO:0005681">
    <property type="term" value="C:spliceosomal complex"/>
    <property type="evidence" value="ECO:0007669"/>
    <property type="project" value="UniProtKB-KW"/>
</dbReference>
<organism evidence="12 13">
    <name type="scientific">Lolium multiflorum</name>
    <name type="common">Italian ryegrass</name>
    <name type="synonym">Lolium perenne subsp. multiflorum</name>
    <dbReference type="NCBI Taxonomy" id="4521"/>
    <lineage>
        <taxon>Eukaryota</taxon>
        <taxon>Viridiplantae</taxon>
        <taxon>Streptophyta</taxon>
        <taxon>Embryophyta</taxon>
        <taxon>Tracheophyta</taxon>
        <taxon>Spermatophyta</taxon>
        <taxon>Magnoliopsida</taxon>
        <taxon>Liliopsida</taxon>
        <taxon>Poales</taxon>
        <taxon>Poaceae</taxon>
        <taxon>BOP clade</taxon>
        <taxon>Pooideae</taxon>
        <taxon>Poodae</taxon>
        <taxon>Poeae</taxon>
        <taxon>Poeae Chloroplast Group 2 (Poeae type)</taxon>
        <taxon>Loliodinae</taxon>
        <taxon>Loliinae</taxon>
        <taxon>Lolium</taxon>
    </lineage>
</organism>
<dbReference type="InterPro" id="IPR041094">
    <property type="entry name" value="Brr2_helicase_PWI"/>
</dbReference>
<evidence type="ECO:0000313" key="12">
    <source>
        <dbReference type="EMBL" id="KAK1620584.1"/>
    </source>
</evidence>
<evidence type="ECO:0000259" key="10">
    <source>
        <dbReference type="PROSITE" id="PS51192"/>
    </source>
</evidence>
<dbReference type="EC" id="3.6.4.13" evidence="1"/>
<dbReference type="InterPro" id="IPR036388">
    <property type="entry name" value="WH-like_DNA-bd_sf"/>
</dbReference>
<feature type="compositionally biased region" description="Basic and acidic residues" evidence="9">
    <location>
        <begin position="31"/>
        <end position="40"/>
    </location>
</feature>
<dbReference type="FunFam" id="1.10.150.20:FF:000004">
    <property type="entry name" value="U5 small nuclear ribonucleoprotein helicase"/>
    <property type="match status" value="1"/>
</dbReference>
<evidence type="ECO:0000256" key="8">
    <source>
        <dbReference type="ARBA" id="ARBA00047984"/>
    </source>
</evidence>
<keyword evidence="2" id="KW-0507">mRNA processing</keyword>
<evidence type="ECO:0000256" key="9">
    <source>
        <dbReference type="SAM" id="MobiDB-lite"/>
    </source>
</evidence>
<dbReference type="SMART" id="SM00973">
    <property type="entry name" value="Sec63"/>
    <property type="match status" value="1"/>
</dbReference>
<dbReference type="InterPro" id="IPR014001">
    <property type="entry name" value="Helicase_ATP-bd"/>
</dbReference>
<dbReference type="CDD" id="cd18795">
    <property type="entry name" value="SF2_C_Ski2"/>
    <property type="match status" value="1"/>
</dbReference>